<comment type="caution">
    <text evidence="1">The sequence shown here is derived from an EMBL/GenBank/DDBJ whole genome shotgun (WGS) entry which is preliminary data.</text>
</comment>
<dbReference type="AlphaFoldDB" id="A0A5B7JD08"/>
<evidence type="ECO:0000313" key="1">
    <source>
        <dbReference type="EMBL" id="MPC91976.1"/>
    </source>
</evidence>
<evidence type="ECO:0000313" key="2">
    <source>
        <dbReference type="Proteomes" id="UP000324222"/>
    </source>
</evidence>
<dbReference type="Proteomes" id="UP000324222">
    <property type="component" value="Unassembled WGS sequence"/>
</dbReference>
<reference evidence="1 2" key="1">
    <citation type="submission" date="2019-05" db="EMBL/GenBank/DDBJ databases">
        <title>Another draft genome of Portunus trituberculatus and its Hox gene families provides insights of decapod evolution.</title>
        <authorList>
            <person name="Jeong J.-H."/>
            <person name="Song I."/>
            <person name="Kim S."/>
            <person name="Choi T."/>
            <person name="Kim D."/>
            <person name="Ryu S."/>
            <person name="Kim W."/>
        </authorList>
    </citation>
    <scope>NUCLEOTIDE SEQUENCE [LARGE SCALE GENOMIC DNA]</scope>
    <source>
        <tissue evidence="1">Muscle</tissue>
    </source>
</reference>
<organism evidence="1 2">
    <name type="scientific">Portunus trituberculatus</name>
    <name type="common">Swimming crab</name>
    <name type="synonym">Neptunus trituberculatus</name>
    <dbReference type="NCBI Taxonomy" id="210409"/>
    <lineage>
        <taxon>Eukaryota</taxon>
        <taxon>Metazoa</taxon>
        <taxon>Ecdysozoa</taxon>
        <taxon>Arthropoda</taxon>
        <taxon>Crustacea</taxon>
        <taxon>Multicrustacea</taxon>
        <taxon>Malacostraca</taxon>
        <taxon>Eumalacostraca</taxon>
        <taxon>Eucarida</taxon>
        <taxon>Decapoda</taxon>
        <taxon>Pleocyemata</taxon>
        <taxon>Brachyura</taxon>
        <taxon>Eubrachyura</taxon>
        <taxon>Portunoidea</taxon>
        <taxon>Portunidae</taxon>
        <taxon>Portuninae</taxon>
        <taxon>Portunus</taxon>
    </lineage>
</organism>
<keyword evidence="2" id="KW-1185">Reference proteome</keyword>
<name>A0A5B7JD08_PORTR</name>
<proteinExistence type="predicted"/>
<protein>
    <submittedName>
        <fullName evidence="1">Uncharacterized protein</fullName>
    </submittedName>
</protein>
<accession>A0A5B7JD08</accession>
<sequence length="112" mass="12284">MLILQGGFHVVLQQPGPGAHLWSLSTCVVWRRVGAYRRHVHKLSPPRVSGLRFLSTLKFLAGQWVMAGVVRLALGCTCQARLLKTPQTICSWSLGSEVWGTGSQEGHAIPQL</sequence>
<dbReference type="EMBL" id="VSRR010089667">
    <property type="protein sequence ID" value="MPC91976.1"/>
    <property type="molecule type" value="Genomic_DNA"/>
</dbReference>
<gene>
    <name evidence="1" type="ORF">E2C01_087043</name>
</gene>